<evidence type="ECO:0000313" key="4">
    <source>
        <dbReference type="Proteomes" id="UP000507222"/>
    </source>
</evidence>
<feature type="compositionally biased region" description="Low complexity" evidence="1">
    <location>
        <begin position="50"/>
        <end position="62"/>
    </location>
</feature>
<feature type="compositionally biased region" description="Basic and acidic residues" evidence="1">
    <location>
        <begin position="70"/>
        <end position="84"/>
    </location>
</feature>
<evidence type="ECO:0000313" key="2">
    <source>
        <dbReference type="EMBL" id="CAB4267724.1"/>
    </source>
</evidence>
<gene>
    <name evidence="2" type="ORF">CURHAP_LOCUS10568</name>
    <name evidence="3" type="ORF">ORAREDHAP_LOCUS4473</name>
</gene>
<dbReference type="Proteomes" id="UP000507245">
    <property type="component" value="Unassembled WGS sequence"/>
</dbReference>
<keyword evidence="5" id="KW-1185">Reference proteome</keyword>
<reference evidence="3 4" key="2">
    <citation type="submission" date="2020-05" db="EMBL/GenBank/DDBJ databases">
        <authorList>
            <person name="Campoy J."/>
            <person name="Schneeberger K."/>
            <person name="Spophaly S."/>
        </authorList>
    </citation>
    <scope>NUCLEOTIDE SEQUENCE [LARGE SCALE GENOMIC DNA]</scope>
    <source>
        <strain evidence="3">PruArmRojPasFocal</strain>
    </source>
</reference>
<dbReference type="AlphaFoldDB" id="A0A6J5VYL8"/>
<reference evidence="5" key="1">
    <citation type="journal article" date="2020" name="Genome Biol.">
        <title>Gamete binning: chromosome-level and haplotype-resolved genome assembly enabled by high-throughput single-cell sequencing of gamete genomes.</title>
        <authorList>
            <person name="Campoy J.A."/>
            <person name="Sun H."/>
            <person name="Goel M."/>
            <person name="Jiao W.-B."/>
            <person name="Folz-Donahue K."/>
            <person name="Wang N."/>
            <person name="Rubio M."/>
            <person name="Liu C."/>
            <person name="Kukat C."/>
            <person name="Ruiz D."/>
            <person name="Huettel B."/>
            <person name="Schneeberger K."/>
        </authorList>
    </citation>
    <scope>NUCLEOTIDE SEQUENCE [LARGE SCALE GENOMIC DNA]</scope>
    <source>
        <strain evidence="5">cv. Rojo Pasion</strain>
    </source>
</reference>
<dbReference type="EMBL" id="CAEKDK010000001">
    <property type="protein sequence ID" value="CAB4267724.1"/>
    <property type="molecule type" value="Genomic_DNA"/>
</dbReference>
<name>A0A6J5VYL8_PRUAR</name>
<dbReference type="EMBL" id="CAEKKB010000001">
    <property type="protein sequence ID" value="CAB4294296.1"/>
    <property type="molecule type" value="Genomic_DNA"/>
</dbReference>
<sequence>MIDMIVGEKFDIVRPQLQVVKFIEPQPKIKTGIPSRLGGNEGPAKVMVRSHPSCTSHPSTSTHRQRHGKIRFENKDSQLRVKHG</sequence>
<evidence type="ECO:0000313" key="3">
    <source>
        <dbReference type="EMBL" id="CAB4294296.1"/>
    </source>
</evidence>
<organism evidence="3 5">
    <name type="scientific">Prunus armeniaca</name>
    <name type="common">Apricot</name>
    <name type="synonym">Armeniaca vulgaris</name>
    <dbReference type="NCBI Taxonomy" id="36596"/>
    <lineage>
        <taxon>Eukaryota</taxon>
        <taxon>Viridiplantae</taxon>
        <taxon>Streptophyta</taxon>
        <taxon>Embryophyta</taxon>
        <taxon>Tracheophyta</taxon>
        <taxon>Spermatophyta</taxon>
        <taxon>Magnoliopsida</taxon>
        <taxon>eudicotyledons</taxon>
        <taxon>Gunneridae</taxon>
        <taxon>Pentapetalae</taxon>
        <taxon>rosids</taxon>
        <taxon>fabids</taxon>
        <taxon>Rosales</taxon>
        <taxon>Rosaceae</taxon>
        <taxon>Amygdaloideae</taxon>
        <taxon>Amygdaleae</taxon>
        <taxon>Prunus</taxon>
    </lineage>
</organism>
<dbReference type="Proteomes" id="UP000507222">
    <property type="component" value="Unassembled WGS sequence"/>
</dbReference>
<accession>A0A6J5VYL8</accession>
<evidence type="ECO:0000256" key="1">
    <source>
        <dbReference type="SAM" id="MobiDB-lite"/>
    </source>
</evidence>
<proteinExistence type="predicted"/>
<evidence type="ECO:0000313" key="5">
    <source>
        <dbReference type="Proteomes" id="UP000507245"/>
    </source>
</evidence>
<protein>
    <submittedName>
        <fullName evidence="3">Uncharacterized protein</fullName>
    </submittedName>
</protein>
<feature type="region of interest" description="Disordered" evidence="1">
    <location>
        <begin position="48"/>
        <end position="84"/>
    </location>
</feature>